<keyword evidence="1" id="KW-0472">Membrane</keyword>
<protein>
    <submittedName>
        <fullName evidence="2">Uncharacterized protein</fullName>
    </submittedName>
</protein>
<keyword evidence="3" id="KW-1185">Reference proteome</keyword>
<comment type="caution">
    <text evidence="2">The sequence shown here is derived from an EMBL/GenBank/DDBJ whole genome shotgun (WGS) entry which is preliminary data.</text>
</comment>
<evidence type="ECO:0000313" key="2">
    <source>
        <dbReference type="EMBL" id="KAG8172529.1"/>
    </source>
</evidence>
<proteinExistence type="predicted"/>
<evidence type="ECO:0000313" key="3">
    <source>
        <dbReference type="Proteomes" id="UP000827092"/>
    </source>
</evidence>
<reference evidence="2 3" key="1">
    <citation type="journal article" date="2022" name="Nat. Ecol. Evol.">
        <title>A masculinizing supergene underlies an exaggerated male reproductive morph in a spider.</title>
        <authorList>
            <person name="Hendrickx F."/>
            <person name="De Corte Z."/>
            <person name="Sonet G."/>
            <person name="Van Belleghem S.M."/>
            <person name="Kostlbacher S."/>
            <person name="Vangestel C."/>
        </authorList>
    </citation>
    <scope>NUCLEOTIDE SEQUENCE [LARGE SCALE GENOMIC DNA]</scope>
    <source>
        <strain evidence="2">W744_W776</strain>
    </source>
</reference>
<keyword evidence="1" id="KW-1133">Transmembrane helix</keyword>
<gene>
    <name evidence="2" type="ORF">JTE90_012546</name>
</gene>
<accession>A0AAV6TLS8</accession>
<feature type="non-terminal residue" evidence="2">
    <location>
        <position position="1"/>
    </location>
</feature>
<dbReference type="EMBL" id="JAFNEN010002631">
    <property type="protein sequence ID" value="KAG8172529.1"/>
    <property type="molecule type" value="Genomic_DNA"/>
</dbReference>
<feature type="transmembrane region" description="Helical" evidence="1">
    <location>
        <begin position="18"/>
        <end position="38"/>
    </location>
</feature>
<name>A0AAV6TLS8_9ARAC</name>
<sequence>SLNIVSAFIRTTPAMHTYLIIILLLCMMPYTLAFNLPIRGITEEVLHSPRPPSKANAHVRVKRRRKINIPVGVRAPLCDKFGCKKRTQAPSNSCGKGRIFDKRTRTCRKVRG</sequence>
<organism evidence="2 3">
    <name type="scientific">Oedothorax gibbosus</name>
    <dbReference type="NCBI Taxonomy" id="931172"/>
    <lineage>
        <taxon>Eukaryota</taxon>
        <taxon>Metazoa</taxon>
        <taxon>Ecdysozoa</taxon>
        <taxon>Arthropoda</taxon>
        <taxon>Chelicerata</taxon>
        <taxon>Arachnida</taxon>
        <taxon>Araneae</taxon>
        <taxon>Araneomorphae</taxon>
        <taxon>Entelegynae</taxon>
        <taxon>Araneoidea</taxon>
        <taxon>Linyphiidae</taxon>
        <taxon>Erigoninae</taxon>
        <taxon>Oedothorax</taxon>
    </lineage>
</organism>
<keyword evidence="1" id="KW-0812">Transmembrane</keyword>
<dbReference type="Proteomes" id="UP000827092">
    <property type="component" value="Unassembled WGS sequence"/>
</dbReference>
<evidence type="ECO:0000256" key="1">
    <source>
        <dbReference type="SAM" id="Phobius"/>
    </source>
</evidence>
<dbReference type="AlphaFoldDB" id="A0AAV6TLS8"/>